<dbReference type="InterPro" id="IPR054593">
    <property type="entry name" value="Beta-mannosidase-like_N2"/>
</dbReference>
<evidence type="ECO:0000256" key="4">
    <source>
        <dbReference type="ARBA" id="ARBA00022801"/>
    </source>
</evidence>
<evidence type="ECO:0000256" key="5">
    <source>
        <dbReference type="ARBA" id="ARBA00023295"/>
    </source>
</evidence>
<evidence type="ECO:0000256" key="1">
    <source>
        <dbReference type="ARBA" id="ARBA00000829"/>
    </source>
</evidence>
<evidence type="ECO:0000256" key="7">
    <source>
        <dbReference type="ARBA" id="ARBA00041069"/>
    </source>
</evidence>
<dbReference type="SUPFAM" id="SSF49303">
    <property type="entry name" value="beta-Galactosidase/glucuronidase domain"/>
    <property type="match status" value="2"/>
</dbReference>
<evidence type="ECO:0000313" key="12">
    <source>
        <dbReference type="EMBL" id="KAK7679078.1"/>
    </source>
</evidence>
<feature type="domain" description="Glycoside hydrolase family 2 immunoglobulin-like beta-sandwich" evidence="9">
    <location>
        <begin position="193"/>
        <end position="294"/>
    </location>
</feature>
<dbReference type="GO" id="GO:0006516">
    <property type="term" value="P:glycoprotein catabolic process"/>
    <property type="evidence" value="ECO:0007669"/>
    <property type="project" value="TreeGrafter"/>
</dbReference>
<dbReference type="InterPro" id="IPR050887">
    <property type="entry name" value="Beta-mannosidase_GH2"/>
</dbReference>
<evidence type="ECO:0000313" key="13">
    <source>
        <dbReference type="Proteomes" id="UP001385951"/>
    </source>
</evidence>
<accession>A0AAW0FE38</accession>
<dbReference type="Proteomes" id="UP001385951">
    <property type="component" value="Unassembled WGS sequence"/>
</dbReference>
<dbReference type="InterPro" id="IPR006102">
    <property type="entry name" value="Ig-like_GH2"/>
</dbReference>
<comment type="caution">
    <text evidence="12">The sequence shown here is derived from an EMBL/GenBank/DDBJ whole genome shotgun (WGS) entry which is preliminary data.</text>
</comment>
<evidence type="ECO:0000256" key="3">
    <source>
        <dbReference type="ARBA" id="ARBA00012754"/>
    </source>
</evidence>
<dbReference type="PANTHER" id="PTHR43730">
    <property type="entry name" value="BETA-MANNOSIDASE"/>
    <property type="match status" value="1"/>
</dbReference>
<evidence type="ECO:0000256" key="8">
    <source>
        <dbReference type="ARBA" id="ARBA00041614"/>
    </source>
</evidence>
<keyword evidence="13" id="KW-1185">Reference proteome</keyword>
<dbReference type="EMBL" id="JASBNA010000063">
    <property type="protein sequence ID" value="KAK7679078.1"/>
    <property type="molecule type" value="Genomic_DNA"/>
</dbReference>
<dbReference type="InterPro" id="IPR041447">
    <property type="entry name" value="Mannosidase_ig"/>
</dbReference>
<evidence type="ECO:0000256" key="6">
    <source>
        <dbReference type="ARBA" id="ARBA00038429"/>
    </source>
</evidence>
<sequence>MSNSEIVLKNWSYRKDGTEEWFQSRKEAACTEIFADLLNNGQIPDPFLDTNERDVQWVGEQDWQYLNSFEVDSALKDFENHELVFEGLDTFATVWLNGKELLKANNMFVEYRVDAKPHLNFGGVNELLIKFDSALRTSRSLEKKHGQYKCFNGETSRLQVRKAQYHYGWDWGPILMTCGPHLPVKLVSFNSIIDDVYVNSQISEKLNATIDVQTDIRTKSQVAIDIEVISPSGKVIEKTASKADKNGLDSFKFDIQNPELWYPLGHGEASLYTFKVTLSNLKEIQTVIKKVGLRRVELVQEKLIDQPGTSFYFKVNNIPIYSTGSNWIPCHSMKTLMTDQDYIDWLQLAVDGNQNMLRVWGGGYYETDIFYDECDRLGLLVWQDFMFACGQYPGFPEFIETCKPEFDHQIKRLRNHACMAVYAGNNEDYQVAENFGLHWDQNDHSGDYSKTDFPARTIYEKVIPDALKSLNPQVPYHPGSPWGGSHTTDPTIGDIHQWNVWHGTQEKYQDWYKLGGRFISEFGMEALPNRKTYEDCITDKTELYPQSESIDHHNKSDGFERRLALYVFENIKVEGLDLDAWIYATQLMQAECLGYAYRCWRREWRGEGKRYTSGAIVWQINDCWPVASWAIIDFYKRPKLGYYSVKRESHPIGVGLYRNEKKFTHEQAKPVSKEGAPHDYSKTEYNVDIWGVNATTEPLPSTLKIEIYNVTLGDIIESLPDKPVTLSANATTEFVESHPISNDVPVVIYARLVDNKGNIIAGAADWPQPLKYLKFNDRKVDFTVENGQIRLRANKPVKGVEIIVERDVFLQDNGFDLFPGDDKIVVAKDLKATDKVSIRYYQQAKK</sequence>
<gene>
    <name evidence="12" type="ORF">QCA50_017837</name>
</gene>
<dbReference type="Gene3D" id="2.60.40.10">
    <property type="entry name" value="Immunoglobulins"/>
    <property type="match status" value="2"/>
</dbReference>
<dbReference type="InterPro" id="IPR017853">
    <property type="entry name" value="GH"/>
</dbReference>
<keyword evidence="5" id="KW-0326">Glycosidase</keyword>
<dbReference type="InterPro" id="IPR013783">
    <property type="entry name" value="Ig-like_fold"/>
</dbReference>
<proteinExistence type="inferred from homology"/>
<comment type="similarity">
    <text evidence="6">Belongs to the glycosyl hydrolase 2 family. Beta-mannosidase B subfamily.</text>
</comment>
<evidence type="ECO:0000256" key="2">
    <source>
        <dbReference type="ARBA" id="ARBA00004740"/>
    </source>
</evidence>
<dbReference type="SUPFAM" id="SSF51445">
    <property type="entry name" value="(Trans)glycosidases"/>
    <property type="match status" value="1"/>
</dbReference>
<dbReference type="PANTHER" id="PTHR43730:SF1">
    <property type="entry name" value="BETA-MANNOSIDASE"/>
    <property type="match status" value="1"/>
</dbReference>
<dbReference type="InterPro" id="IPR036156">
    <property type="entry name" value="Beta-gal/glucu_dom_sf"/>
</dbReference>
<dbReference type="FunFam" id="3.20.20.80:FF:000050">
    <property type="entry name" value="Beta-mannosidase B"/>
    <property type="match status" value="1"/>
</dbReference>
<dbReference type="Gene3D" id="2.60.120.260">
    <property type="entry name" value="Galactose-binding domain-like"/>
    <property type="match status" value="1"/>
</dbReference>
<dbReference type="Pfam" id="PF17786">
    <property type="entry name" value="Mannosidase_ig"/>
    <property type="match status" value="1"/>
</dbReference>
<keyword evidence="4" id="KW-0378">Hydrolase</keyword>
<comment type="catalytic activity">
    <reaction evidence="1">
        <text>Hydrolysis of terminal, non-reducing beta-D-mannose residues in beta-D-mannosides.</text>
        <dbReference type="EC" id="3.2.1.25"/>
    </reaction>
</comment>
<evidence type="ECO:0000259" key="10">
    <source>
        <dbReference type="Pfam" id="PF17786"/>
    </source>
</evidence>
<feature type="domain" description="Mannosidase Ig/CBM-like" evidence="10">
    <location>
        <begin position="686"/>
        <end position="772"/>
    </location>
</feature>
<dbReference type="AlphaFoldDB" id="A0AAW0FE38"/>
<protein>
    <recommendedName>
        <fullName evidence="7">Beta-mannosidase B</fullName>
        <ecNumber evidence="3">3.2.1.25</ecNumber>
    </recommendedName>
    <alternativeName>
        <fullName evidence="8">Mannanase B</fullName>
    </alternativeName>
</protein>
<dbReference type="EC" id="3.2.1.25" evidence="3"/>
<comment type="pathway">
    <text evidence="2">Glycan metabolism; N-glycan degradation.</text>
</comment>
<organism evidence="12 13">
    <name type="scientific">Cerrena zonata</name>
    <dbReference type="NCBI Taxonomy" id="2478898"/>
    <lineage>
        <taxon>Eukaryota</taxon>
        <taxon>Fungi</taxon>
        <taxon>Dikarya</taxon>
        <taxon>Basidiomycota</taxon>
        <taxon>Agaricomycotina</taxon>
        <taxon>Agaricomycetes</taxon>
        <taxon>Polyporales</taxon>
        <taxon>Cerrenaceae</taxon>
        <taxon>Cerrena</taxon>
    </lineage>
</organism>
<dbReference type="GO" id="GO:0004567">
    <property type="term" value="F:beta-mannosidase activity"/>
    <property type="evidence" value="ECO:0007669"/>
    <property type="project" value="UniProtKB-EC"/>
</dbReference>
<name>A0AAW0FE38_9APHY</name>
<dbReference type="Pfam" id="PF00703">
    <property type="entry name" value="Glyco_hydro_2"/>
    <property type="match status" value="1"/>
</dbReference>
<evidence type="ECO:0000259" key="11">
    <source>
        <dbReference type="Pfam" id="PF22666"/>
    </source>
</evidence>
<dbReference type="InterPro" id="IPR008979">
    <property type="entry name" value="Galactose-bd-like_sf"/>
</dbReference>
<dbReference type="GO" id="GO:0005975">
    <property type="term" value="P:carbohydrate metabolic process"/>
    <property type="evidence" value="ECO:0007669"/>
    <property type="project" value="InterPro"/>
</dbReference>
<feature type="domain" description="Beta-mannosidase-like galactose-binding" evidence="11">
    <location>
        <begin position="11"/>
        <end position="180"/>
    </location>
</feature>
<reference evidence="12 13" key="1">
    <citation type="submission" date="2022-09" db="EMBL/GenBank/DDBJ databases">
        <authorList>
            <person name="Palmer J.M."/>
        </authorList>
    </citation>
    <scope>NUCLEOTIDE SEQUENCE [LARGE SCALE GENOMIC DNA]</scope>
    <source>
        <strain evidence="12 13">DSM 7382</strain>
    </source>
</reference>
<dbReference type="SUPFAM" id="SSF49785">
    <property type="entry name" value="Galactose-binding domain-like"/>
    <property type="match status" value="1"/>
</dbReference>
<dbReference type="Gene3D" id="3.20.20.80">
    <property type="entry name" value="Glycosidases"/>
    <property type="match status" value="1"/>
</dbReference>
<evidence type="ECO:0000259" key="9">
    <source>
        <dbReference type="Pfam" id="PF00703"/>
    </source>
</evidence>
<dbReference type="Pfam" id="PF22666">
    <property type="entry name" value="Glyco_hydro_2_N2"/>
    <property type="match status" value="1"/>
</dbReference>